<evidence type="ECO:0000256" key="1">
    <source>
        <dbReference type="ARBA" id="ARBA00006230"/>
    </source>
</evidence>
<dbReference type="InterPro" id="IPR023467">
    <property type="entry name" value="MeTrfase_MtrH/MtxH"/>
</dbReference>
<dbReference type="InterPro" id="IPR011005">
    <property type="entry name" value="Dihydropteroate_synth-like_sf"/>
</dbReference>
<dbReference type="SUPFAM" id="SSF51717">
    <property type="entry name" value="Dihydropteroate synthetase-like"/>
    <property type="match status" value="1"/>
</dbReference>
<evidence type="ECO:0000256" key="3">
    <source>
        <dbReference type="ARBA" id="ARBA00022679"/>
    </source>
</evidence>
<evidence type="ECO:0000313" key="4">
    <source>
        <dbReference type="EMBL" id="QNO54818.1"/>
    </source>
</evidence>
<keyword evidence="2 4" id="KW-0489">Methyltransferase</keyword>
<comment type="similarity">
    <text evidence="1">Belongs to the MtrH family.</text>
</comment>
<dbReference type="Gene3D" id="3.20.20.20">
    <property type="entry name" value="Dihydropteroate synthase-like"/>
    <property type="match status" value="1"/>
</dbReference>
<organism evidence="4">
    <name type="scientific">Candidatus Methanophaga sp. ANME-1 ERB7</name>
    <dbReference type="NCBI Taxonomy" id="2759913"/>
    <lineage>
        <taxon>Archaea</taxon>
        <taxon>Methanobacteriati</taxon>
        <taxon>Methanobacteriota</taxon>
        <taxon>Stenosarchaea group</taxon>
        <taxon>Methanomicrobia</taxon>
        <taxon>Candidatus Methanophagales</taxon>
        <taxon>Candidatus Methanophagaceae</taxon>
        <taxon>Candidatus Methanophaga</taxon>
    </lineage>
</organism>
<dbReference type="GO" id="GO:0032259">
    <property type="term" value="P:methylation"/>
    <property type="evidence" value="ECO:0007669"/>
    <property type="project" value="UniProtKB-KW"/>
</dbReference>
<dbReference type="EMBL" id="MT631594">
    <property type="protein sequence ID" value="QNO54818.1"/>
    <property type="molecule type" value="Genomic_DNA"/>
</dbReference>
<evidence type="ECO:0000256" key="2">
    <source>
        <dbReference type="ARBA" id="ARBA00022603"/>
    </source>
</evidence>
<dbReference type="PIRSF" id="PIRSF004960">
    <property type="entry name" value="MtrH_MtxH"/>
    <property type="match status" value="1"/>
</dbReference>
<dbReference type="EC" id="2.1.1.86" evidence="4"/>
<dbReference type="NCBIfam" id="TIGR01114">
    <property type="entry name" value="mtrH"/>
    <property type="match status" value="1"/>
</dbReference>
<protein>
    <submittedName>
        <fullName evidence="4">Tetrahydromethanopterin S-methyltransferase subunit H</fullName>
        <ecNumber evidence="4">2.1.1.86</ecNumber>
    </submittedName>
</protein>
<accession>A0A7G9Z3I4</accession>
<sequence>MFLFDRKQDIYEIGGVKVGGQPGECATVMCGTIFYAKHYLVEDAEKGIFDKKAAEDVLNKQDEFSDLTGNPCMMQIFSESPEAMEKEIAFCVEKSDSPFLIDSTVAEAKVAGLKYVDEVGLTDRAVYNSINVSCSPEELKAIEESKIEAAIILAFNPKDSTVAGKIDLLETGAGTFDKGMVQLARDMGIHKQMCDPATLPIGAGVGSAVASGFVIKSKYGISVGLGIHNAPSAWTWLKTFRKEHATKGPGGWEGLGADVFNICDIASNVIPIIAGQDFVLYGPIEHAPKAFPLVGMADMIVAEANAAEHDIESLEPHPILKMTA</sequence>
<dbReference type="Pfam" id="PF02007">
    <property type="entry name" value="MtrH"/>
    <property type="match status" value="1"/>
</dbReference>
<proteinExistence type="inferred from homology"/>
<dbReference type="GO" id="GO:0006730">
    <property type="term" value="P:one-carbon metabolic process"/>
    <property type="evidence" value="ECO:0007669"/>
    <property type="project" value="InterPro"/>
</dbReference>
<name>A0A7G9Z3I4_9EURY</name>
<dbReference type="InterPro" id="IPR028342">
    <property type="entry name" value="MtrH"/>
</dbReference>
<dbReference type="PIRSF" id="PIRSF500206">
    <property type="entry name" value="MtrH"/>
    <property type="match status" value="1"/>
</dbReference>
<dbReference type="AlphaFoldDB" id="A0A7G9Z3I4"/>
<keyword evidence="3 4" id="KW-0808">Transferase</keyword>
<reference evidence="4" key="1">
    <citation type="submission" date="2020-06" db="EMBL/GenBank/DDBJ databases">
        <title>Unique genomic features of the anaerobic methanotrophic archaea.</title>
        <authorList>
            <person name="Chadwick G.L."/>
            <person name="Skennerton C.T."/>
            <person name="Laso-Perez R."/>
            <person name="Leu A.O."/>
            <person name="Speth D.R."/>
            <person name="Yu H."/>
            <person name="Morgan-Lang C."/>
            <person name="Hatzenpichler R."/>
            <person name="Goudeau D."/>
            <person name="Malmstrom R."/>
            <person name="Brazelton W.J."/>
            <person name="Woyke T."/>
            <person name="Hallam S.J."/>
            <person name="Tyson G.W."/>
            <person name="Wegener G."/>
            <person name="Boetius A."/>
            <person name="Orphan V."/>
        </authorList>
    </citation>
    <scope>NUCLEOTIDE SEQUENCE</scope>
</reference>
<gene>
    <name evidence="4" type="primary">mtrH</name>
    <name evidence="4" type="ORF">ENONAMDD_00009</name>
</gene>
<dbReference type="GO" id="GO:0008168">
    <property type="term" value="F:methyltransferase activity"/>
    <property type="evidence" value="ECO:0007669"/>
    <property type="project" value="UniProtKB-KW"/>
</dbReference>